<dbReference type="Proteomes" id="UP001054892">
    <property type="component" value="Unassembled WGS sequence"/>
</dbReference>
<proteinExistence type="predicted"/>
<evidence type="ECO:0000313" key="2">
    <source>
        <dbReference type="EMBL" id="GJN51920.1"/>
    </source>
</evidence>
<dbReference type="Proteomes" id="UP000509383">
    <property type="component" value="Chromosome"/>
</dbReference>
<evidence type="ECO:0000313" key="4">
    <source>
        <dbReference type="Proteomes" id="UP001054892"/>
    </source>
</evidence>
<name>A0A6J4E874_9PSED</name>
<keyword evidence="4" id="KW-1185">Reference proteome</keyword>
<protein>
    <submittedName>
        <fullName evidence="1">Uncharacterized protein</fullName>
    </submittedName>
</protein>
<dbReference type="EMBL" id="BQKM01000003">
    <property type="protein sequence ID" value="GJN51920.1"/>
    <property type="molecule type" value="Genomic_DNA"/>
</dbReference>
<reference evidence="1 3" key="1">
    <citation type="submission" date="2020-05" db="EMBL/GenBank/DDBJ databases">
        <title>Characterization of novel class B3 metallo-beta-lactamase from novel Pseudomonas species.</title>
        <authorList>
            <person name="Yamada K."/>
            <person name="Aoki K."/>
            <person name="Ishii Y."/>
        </authorList>
    </citation>
    <scope>NUCLEOTIDE SEQUENCE [LARGE SCALE GENOMIC DNA]</scope>
    <source>
        <strain evidence="1 3">TUM18999</strain>
        <strain evidence="2 4">TUM20286</strain>
    </source>
</reference>
<organism evidence="1 3">
    <name type="scientific">Pseudomonas tohonis</name>
    <dbReference type="NCBI Taxonomy" id="2725477"/>
    <lineage>
        <taxon>Bacteria</taxon>
        <taxon>Pseudomonadati</taxon>
        <taxon>Pseudomonadota</taxon>
        <taxon>Gammaproteobacteria</taxon>
        <taxon>Pseudomonadales</taxon>
        <taxon>Pseudomonadaceae</taxon>
        <taxon>Pseudomonas</taxon>
    </lineage>
</organism>
<sequence length="121" mass="12947">MALARIQQANPNLEKLSSGAIKKVRSDVLDHIDDATDLMRNKNNIIIGSGYRLDAKSMAAAGNGFKAGDYKLDIQTVTQQKANSRTVAIAYLSSAATKAATADLVQAFENSLATQDIYLVS</sequence>
<accession>A0A6J4E874</accession>
<dbReference type="EMBL" id="AP023189">
    <property type="protein sequence ID" value="BCG24721.1"/>
    <property type="molecule type" value="Genomic_DNA"/>
</dbReference>
<dbReference type="RefSeq" id="WP_173175900.1">
    <property type="nucleotide sequence ID" value="NZ_AP023189.1"/>
</dbReference>
<dbReference type="KEGG" id="ptw:TUM18999_29120"/>
<evidence type="ECO:0000313" key="3">
    <source>
        <dbReference type="Proteomes" id="UP000509383"/>
    </source>
</evidence>
<dbReference type="AlphaFoldDB" id="A0A6J4E874"/>
<evidence type="ECO:0000313" key="1">
    <source>
        <dbReference type="EMBL" id="BCG24721.1"/>
    </source>
</evidence>
<gene>
    <name evidence="1" type="ORF">TUM18999_29120</name>
    <name evidence="2" type="ORF">TUM20286_16720</name>
</gene>